<feature type="compositionally biased region" description="Low complexity" evidence="1">
    <location>
        <begin position="151"/>
        <end position="166"/>
    </location>
</feature>
<dbReference type="RefSeq" id="XP_066709239.1">
    <property type="nucleotide sequence ID" value="XM_066864278.1"/>
</dbReference>
<feature type="compositionally biased region" description="Pro residues" evidence="1">
    <location>
        <begin position="92"/>
        <end position="113"/>
    </location>
</feature>
<feature type="region of interest" description="Disordered" evidence="1">
    <location>
        <begin position="449"/>
        <end position="472"/>
    </location>
</feature>
<feature type="region of interest" description="Disordered" evidence="1">
    <location>
        <begin position="331"/>
        <end position="366"/>
    </location>
</feature>
<feature type="region of interest" description="Disordered" evidence="1">
    <location>
        <begin position="411"/>
        <end position="435"/>
    </location>
</feature>
<feature type="compositionally biased region" description="Polar residues" evidence="1">
    <location>
        <begin position="291"/>
        <end position="301"/>
    </location>
</feature>
<accession>A0ABR1T708</accession>
<evidence type="ECO:0000313" key="3">
    <source>
        <dbReference type="Proteomes" id="UP001480595"/>
    </source>
</evidence>
<evidence type="ECO:0000256" key="1">
    <source>
        <dbReference type="SAM" id="MobiDB-lite"/>
    </source>
</evidence>
<dbReference type="Proteomes" id="UP001480595">
    <property type="component" value="Unassembled WGS sequence"/>
</dbReference>
<sequence length="484" mass="53775">MFPTRPEIACGPKKDRDADATQTMDEAAVKPMNLKYLIYMTRFGSAGNRHIDLPEHESTPLEVMHSDHLEYSLRRGRPTNQKHGNRVGSRAPPLPCPPGAPQPPGGRRPPPHVTFPHLWDLPCRAAPTPDSSLLALPTNQKQSKSNEDRSSSSSSLSSSGNRSRAPSPYPGPRGRTNRQTDQDTSISKKRPDSPYPDMESRCPRHVSFPEVEELLRRELPPLRPTNQKQSKSNGSSSSSSSSSSRSRAPSPRPLSRANRKQVLQQLESSRTGHCNGIRPSSARMLDVPPNFMSSNPHAQLGNNNNNNHRAATTDRAVLPFMNPQPSGLIFHFGSSSSGSRSSNNRDAATATEDDHARQQKQQQERDVQEYWDKFESFNEHRYHPSGETRPEYKVAAAGNATKVTIAINSKKEDSTATRATEPVPEKQQKQGQIQQDIGKDWEAFEHLDLAKSPQGPYNAEEAESTESRQGSSWFSSWFGIGRRL</sequence>
<dbReference type="EMBL" id="JAQQWL010000013">
    <property type="protein sequence ID" value="KAK8042386.1"/>
    <property type="molecule type" value="Genomic_DNA"/>
</dbReference>
<keyword evidence="3" id="KW-1185">Reference proteome</keyword>
<feature type="compositionally biased region" description="Basic and acidic residues" evidence="1">
    <location>
        <begin position="352"/>
        <end position="366"/>
    </location>
</feature>
<comment type="caution">
    <text evidence="2">The sequence shown here is derived from an EMBL/GenBank/DDBJ whole genome shotgun (WGS) entry which is preliminary data.</text>
</comment>
<reference evidence="2 3" key="1">
    <citation type="submission" date="2023-01" db="EMBL/GenBank/DDBJ databases">
        <title>Analysis of 21 Apiospora genomes using comparative genomics revels a genus with tremendous synthesis potential of carbohydrate active enzymes and secondary metabolites.</title>
        <authorList>
            <person name="Sorensen T."/>
        </authorList>
    </citation>
    <scope>NUCLEOTIDE SEQUENCE [LARGE SCALE GENOMIC DNA]</scope>
    <source>
        <strain evidence="2 3">CBS 135458</strain>
    </source>
</reference>
<feature type="region of interest" description="Disordered" evidence="1">
    <location>
        <begin position="1"/>
        <end position="20"/>
    </location>
</feature>
<gene>
    <name evidence="2" type="ORF">PG994_012869</name>
</gene>
<dbReference type="GeneID" id="92097341"/>
<evidence type="ECO:0000313" key="2">
    <source>
        <dbReference type="EMBL" id="KAK8042386.1"/>
    </source>
</evidence>
<protein>
    <submittedName>
        <fullName evidence="2">Uncharacterized protein</fullName>
    </submittedName>
</protein>
<feature type="region of interest" description="Disordered" evidence="1">
    <location>
        <begin position="75"/>
        <end position="116"/>
    </location>
</feature>
<feature type="region of interest" description="Disordered" evidence="1">
    <location>
        <begin position="218"/>
        <end position="309"/>
    </location>
</feature>
<feature type="region of interest" description="Disordered" evidence="1">
    <location>
        <begin position="129"/>
        <end position="206"/>
    </location>
</feature>
<name>A0ABR1T708_9PEZI</name>
<proteinExistence type="predicted"/>
<feature type="compositionally biased region" description="Polar residues" evidence="1">
    <location>
        <begin position="261"/>
        <end position="272"/>
    </location>
</feature>
<organism evidence="2 3">
    <name type="scientific">Apiospora phragmitis</name>
    <dbReference type="NCBI Taxonomy" id="2905665"/>
    <lineage>
        <taxon>Eukaryota</taxon>
        <taxon>Fungi</taxon>
        <taxon>Dikarya</taxon>
        <taxon>Ascomycota</taxon>
        <taxon>Pezizomycotina</taxon>
        <taxon>Sordariomycetes</taxon>
        <taxon>Xylariomycetidae</taxon>
        <taxon>Amphisphaeriales</taxon>
        <taxon>Apiosporaceae</taxon>
        <taxon>Apiospora</taxon>
    </lineage>
</organism>
<feature type="compositionally biased region" description="Low complexity" evidence="1">
    <location>
        <begin position="333"/>
        <end position="345"/>
    </location>
</feature>
<feature type="compositionally biased region" description="Low complexity" evidence="1">
    <location>
        <begin position="230"/>
        <end position="256"/>
    </location>
</feature>